<dbReference type="InterPro" id="IPR002104">
    <property type="entry name" value="Integrase_catalytic"/>
</dbReference>
<evidence type="ECO:0000259" key="3">
    <source>
        <dbReference type="PROSITE" id="PS51898"/>
    </source>
</evidence>
<evidence type="ECO:0000313" key="4">
    <source>
        <dbReference type="EMBL" id="SNR85957.1"/>
    </source>
</evidence>
<feature type="domain" description="Tyr recombinase" evidence="3">
    <location>
        <begin position="327"/>
        <end position="553"/>
    </location>
</feature>
<evidence type="ECO:0000313" key="5">
    <source>
        <dbReference type="Proteomes" id="UP000198403"/>
    </source>
</evidence>
<name>A0A238ZRC6_9ACTN</name>
<organism evidence="4 5">
    <name type="scientific">Blastococcus mobilis</name>
    <dbReference type="NCBI Taxonomy" id="1938746"/>
    <lineage>
        <taxon>Bacteria</taxon>
        <taxon>Bacillati</taxon>
        <taxon>Actinomycetota</taxon>
        <taxon>Actinomycetes</taxon>
        <taxon>Geodermatophilales</taxon>
        <taxon>Geodermatophilaceae</taxon>
        <taxon>Blastococcus</taxon>
    </lineage>
</organism>
<evidence type="ECO:0000256" key="1">
    <source>
        <dbReference type="ARBA" id="ARBA00023125"/>
    </source>
</evidence>
<accession>A0A238ZRC6</accession>
<dbReference type="GO" id="GO:0003677">
    <property type="term" value="F:DNA binding"/>
    <property type="evidence" value="ECO:0007669"/>
    <property type="project" value="UniProtKB-KW"/>
</dbReference>
<dbReference type="Proteomes" id="UP000198403">
    <property type="component" value="Unassembled WGS sequence"/>
</dbReference>
<dbReference type="Gene3D" id="1.10.150.130">
    <property type="match status" value="1"/>
</dbReference>
<dbReference type="Gene3D" id="1.10.443.10">
    <property type="entry name" value="Intergrase catalytic core"/>
    <property type="match status" value="1"/>
</dbReference>
<reference evidence="4 5" key="1">
    <citation type="submission" date="2017-06" db="EMBL/GenBank/DDBJ databases">
        <authorList>
            <person name="Kim H.J."/>
            <person name="Triplett B.A."/>
        </authorList>
    </citation>
    <scope>NUCLEOTIDE SEQUENCE [LARGE SCALE GENOMIC DNA]</scope>
    <source>
        <strain evidence="4 5">DSM 44272</strain>
    </source>
</reference>
<protein>
    <submittedName>
        <fullName evidence="4">Phage integrase family protein</fullName>
    </submittedName>
</protein>
<keyword evidence="2" id="KW-0233">DNA recombination</keyword>
<gene>
    <name evidence="4" type="ORF">SAMN06272737_13218</name>
</gene>
<dbReference type="AlphaFoldDB" id="A0A238ZRC6"/>
<dbReference type="SUPFAM" id="SSF47823">
    <property type="entry name" value="lambda integrase-like, N-terminal domain"/>
    <property type="match status" value="1"/>
</dbReference>
<dbReference type="RefSeq" id="WP_141137594.1">
    <property type="nucleotide sequence ID" value="NZ_FZNO01000032.1"/>
</dbReference>
<dbReference type="GO" id="GO:0006310">
    <property type="term" value="P:DNA recombination"/>
    <property type="evidence" value="ECO:0007669"/>
    <property type="project" value="UniProtKB-KW"/>
</dbReference>
<keyword evidence="5" id="KW-1185">Reference proteome</keyword>
<dbReference type="InterPro" id="IPR013762">
    <property type="entry name" value="Integrase-like_cat_sf"/>
</dbReference>
<sequence length="561" mass="61380">MPSPSDTAVTDPTGPAPDLAEALLTRGAQALVDDLVEAELAVAGTRTAMLASVEFTPMPELGEELPVDLRPELALARELARESLAEATRRGYTSGWKQFATWCVEHGASPLPAQPGIVAAYLAVLAVAVDERGDVLRDEEGRPLRGKVPGTVALRLQAINKAHEARGLPIPGKDPQVAAVLAGIRRTYGVRPEHQRVAIDLDRLRALLDAVDAPQVAALTANAIRLLGGRLGWTAGQMARLRWPDIRFGDDRVTLDAPATTARGQATVITVRRHRNPRLCLVTALAELHSRRRHNQEVIADPSGRPYTRQGLHKALLRLAAEVPGWRPGAGPVPDRQLLSCLPEPEQRTTKQLRDRALLLTGWSCALRRSNLTMLTWRDLTPEAGEWGLLVRRSKTDQTGANPHRHWLPLAGDDMPCPATALTAWHQEVTRLLGHDPRVHRPDQPVFCPIDRHGNVRVAAGGKLTSLSGEAINELVQDLAYAAGLAVRPTRIRGQRVYHQWGAHGLRAGFITEGLRDGKLTIEEVQQISGHKCLEVLLGYRREVNARANNPARKLFKPRPS</sequence>
<dbReference type="OrthoDB" id="9815875at2"/>
<evidence type="ECO:0000256" key="2">
    <source>
        <dbReference type="ARBA" id="ARBA00023172"/>
    </source>
</evidence>
<dbReference type="InterPro" id="IPR011010">
    <property type="entry name" value="DNA_brk_join_enz"/>
</dbReference>
<dbReference type="EMBL" id="FZNO01000032">
    <property type="protein sequence ID" value="SNR85957.1"/>
    <property type="molecule type" value="Genomic_DNA"/>
</dbReference>
<dbReference type="GO" id="GO:0015074">
    <property type="term" value="P:DNA integration"/>
    <property type="evidence" value="ECO:0007669"/>
    <property type="project" value="InterPro"/>
</dbReference>
<dbReference type="SUPFAM" id="SSF56349">
    <property type="entry name" value="DNA breaking-rejoining enzymes"/>
    <property type="match status" value="2"/>
</dbReference>
<keyword evidence="1" id="KW-0238">DNA-binding</keyword>
<dbReference type="PROSITE" id="PS51898">
    <property type="entry name" value="TYR_RECOMBINASE"/>
    <property type="match status" value="1"/>
</dbReference>
<dbReference type="InterPro" id="IPR010998">
    <property type="entry name" value="Integrase_recombinase_N"/>
</dbReference>
<proteinExistence type="predicted"/>